<dbReference type="AlphaFoldDB" id="A0A645CNK2"/>
<reference evidence="1" key="1">
    <citation type="submission" date="2019-08" db="EMBL/GenBank/DDBJ databases">
        <authorList>
            <person name="Kucharzyk K."/>
            <person name="Murdoch R.W."/>
            <person name="Higgins S."/>
            <person name="Loffler F."/>
        </authorList>
    </citation>
    <scope>NUCLEOTIDE SEQUENCE</scope>
</reference>
<accession>A0A645CNK2</accession>
<organism evidence="1">
    <name type="scientific">bioreactor metagenome</name>
    <dbReference type="NCBI Taxonomy" id="1076179"/>
    <lineage>
        <taxon>unclassified sequences</taxon>
        <taxon>metagenomes</taxon>
        <taxon>ecological metagenomes</taxon>
    </lineage>
</organism>
<name>A0A645CNK2_9ZZZZ</name>
<gene>
    <name evidence="1" type="ORF">SDC9_125499</name>
</gene>
<dbReference type="EMBL" id="VSSQ01028681">
    <property type="protein sequence ID" value="MPM78488.1"/>
    <property type="molecule type" value="Genomic_DNA"/>
</dbReference>
<evidence type="ECO:0000313" key="1">
    <source>
        <dbReference type="EMBL" id="MPM78488.1"/>
    </source>
</evidence>
<protein>
    <submittedName>
        <fullName evidence="1">Uncharacterized protein</fullName>
    </submittedName>
</protein>
<comment type="caution">
    <text evidence="1">The sequence shown here is derived from an EMBL/GenBank/DDBJ whole genome shotgun (WGS) entry which is preliminary data.</text>
</comment>
<sequence length="87" mass="9539">MRGQLGRQVKRFLLNVIYQDRFPCSSHIRNNAPGSIQIVGKRIHAQMAGPLPASGLIDHFAATGVNGKDMHKGVVKAVVDEGHHLFK</sequence>
<proteinExistence type="predicted"/>